<dbReference type="InterPro" id="IPR002083">
    <property type="entry name" value="MATH/TRAF_dom"/>
</dbReference>
<accession>A0A8R1YCK7</accession>
<evidence type="ECO:0000313" key="1">
    <source>
        <dbReference type="EnsemblMetazoa" id="PPA11218.1"/>
    </source>
</evidence>
<protein>
    <submittedName>
        <fullName evidence="1">MATH domain-containing protein</fullName>
    </submittedName>
</protein>
<dbReference type="Proteomes" id="UP000005239">
    <property type="component" value="Unassembled WGS sequence"/>
</dbReference>
<dbReference type="EnsemblMetazoa" id="PPA11218.1">
    <property type="protein sequence ID" value="PPA11218.1"/>
    <property type="gene ID" value="WBGene00100772"/>
</dbReference>
<dbReference type="PANTHER" id="PTHR31664:SF4">
    <property type="entry name" value="DUF4440 DOMAIN-CONTAINING PROTEIN"/>
    <property type="match status" value="1"/>
</dbReference>
<reference evidence="1" key="2">
    <citation type="submission" date="2022-06" db="UniProtKB">
        <authorList>
            <consortium name="EnsemblMetazoa"/>
        </authorList>
    </citation>
    <scope>IDENTIFICATION</scope>
    <source>
        <strain evidence="1">PS312</strain>
    </source>
</reference>
<dbReference type="SMART" id="SM00061">
    <property type="entry name" value="MATH"/>
    <property type="match status" value="1"/>
</dbReference>
<keyword evidence="2" id="KW-1185">Reference proteome</keyword>
<gene>
    <name evidence="1" type="primary">WBGene00100772</name>
</gene>
<organism evidence="1 2">
    <name type="scientific">Pristionchus pacificus</name>
    <name type="common">Parasitic nematode worm</name>
    <dbReference type="NCBI Taxonomy" id="54126"/>
    <lineage>
        <taxon>Eukaryota</taxon>
        <taxon>Metazoa</taxon>
        <taxon>Ecdysozoa</taxon>
        <taxon>Nematoda</taxon>
        <taxon>Chromadorea</taxon>
        <taxon>Rhabditida</taxon>
        <taxon>Rhabditina</taxon>
        <taxon>Diplogasteromorpha</taxon>
        <taxon>Diplogasteroidea</taxon>
        <taxon>Neodiplogasteridae</taxon>
        <taxon>Pristionchus</taxon>
    </lineage>
</organism>
<accession>A0A2A6BL06</accession>
<sequence>MIVHMGRAEEEDTRERALNRELSSKIIRIGELESELSEKEAALLAREESLLEKERQLYSATVSFKTTLALKNKTIENQKKELNDTTTRIHALETSMKEFQKELDDIRQRGSEFRPRLHSTPSMNDSLVIRAVFTGVSKIKDQAVFSKTTVSTHCKWAIQIRKNETHLELYLVGSVLDEYTSFNRRAYVKFRLLSHEDCSVLDEYCFSKMQEFSTAHPSWGKNNFITWEDLMSPSNKYVQDDSFIVEVWFKEIDVVK</sequence>
<dbReference type="AlphaFoldDB" id="A0A2A6BL06"/>
<dbReference type="PROSITE" id="PS50144">
    <property type="entry name" value="MATH"/>
    <property type="match status" value="1"/>
</dbReference>
<proteinExistence type="predicted"/>
<dbReference type="Gene3D" id="2.60.210.10">
    <property type="entry name" value="Apoptosis, Tumor Necrosis Factor Receptor Associated Protein 2, Chain A"/>
    <property type="match status" value="1"/>
</dbReference>
<dbReference type="Pfam" id="PF22486">
    <property type="entry name" value="MATH_2"/>
    <property type="match status" value="1"/>
</dbReference>
<dbReference type="CDD" id="cd00121">
    <property type="entry name" value="MATH"/>
    <property type="match status" value="1"/>
</dbReference>
<reference evidence="2" key="1">
    <citation type="journal article" date="2008" name="Nat. Genet.">
        <title>The Pristionchus pacificus genome provides a unique perspective on nematode lifestyle and parasitism.</title>
        <authorList>
            <person name="Dieterich C."/>
            <person name="Clifton S.W."/>
            <person name="Schuster L.N."/>
            <person name="Chinwalla A."/>
            <person name="Delehaunty K."/>
            <person name="Dinkelacker I."/>
            <person name="Fulton L."/>
            <person name="Fulton R."/>
            <person name="Godfrey J."/>
            <person name="Minx P."/>
            <person name="Mitreva M."/>
            <person name="Roeseler W."/>
            <person name="Tian H."/>
            <person name="Witte H."/>
            <person name="Yang S.P."/>
            <person name="Wilson R.K."/>
            <person name="Sommer R.J."/>
        </authorList>
    </citation>
    <scope>NUCLEOTIDE SEQUENCE [LARGE SCALE GENOMIC DNA]</scope>
    <source>
        <strain evidence="2">PS312</strain>
    </source>
</reference>
<dbReference type="PANTHER" id="PTHR31664">
    <property type="entry name" value="PROTEIN CBG16427"/>
    <property type="match status" value="1"/>
</dbReference>
<evidence type="ECO:0000313" key="2">
    <source>
        <dbReference type="Proteomes" id="UP000005239"/>
    </source>
</evidence>
<dbReference type="SUPFAM" id="SSF49599">
    <property type="entry name" value="TRAF domain-like"/>
    <property type="match status" value="1"/>
</dbReference>
<name>A0A2A6BL06_PRIPA</name>
<dbReference type="OrthoDB" id="7789555at2759"/>
<dbReference type="InterPro" id="IPR008974">
    <property type="entry name" value="TRAF-like"/>
</dbReference>